<organism evidence="2 3">
    <name type="scientific">Pipistrellus kuhlii</name>
    <name type="common">Kuhl's pipistrelle</name>
    <dbReference type="NCBI Taxonomy" id="59472"/>
    <lineage>
        <taxon>Eukaryota</taxon>
        <taxon>Metazoa</taxon>
        <taxon>Chordata</taxon>
        <taxon>Craniata</taxon>
        <taxon>Vertebrata</taxon>
        <taxon>Euteleostomi</taxon>
        <taxon>Mammalia</taxon>
        <taxon>Eutheria</taxon>
        <taxon>Laurasiatheria</taxon>
        <taxon>Chiroptera</taxon>
        <taxon>Yangochiroptera</taxon>
        <taxon>Vespertilionidae</taxon>
        <taxon>Pipistrellus</taxon>
    </lineage>
</organism>
<accession>A0A7J7ZKL5</accession>
<evidence type="ECO:0000256" key="1">
    <source>
        <dbReference type="SAM" id="MobiDB-lite"/>
    </source>
</evidence>
<sequence>MTSKLIKSLNSLKSHAARNRGGTLVPSFLGSFRKSKSLVLADASKCGSWALALGTSVWGWRGGERGEGSIGGREEKRGNGSGKCSHILFFKISLLIKVSHICPHTPPPPSIPIPNSSPRMPHPLLSMTTG</sequence>
<dbReference type="Proteomes" id="UP000558488">
    <property type="component" value="Unassembled WGS sequence"/>
</dbReference>
<feature type="region of interest" description="Disordered" evidence="1">
    <location>
        <begin position="108"/>
        <end position="130"/>
    </location>
</feature>
<proteinExistence type="predicted"/>
<evidence type="ECO:0000313" key="3">
    <source>
        <dbReference type="Proteomes" id="UP000558488"/>
    </source>
</evidence>
<comment type="caution">
    <text evidence="2">The sequence shown here is derived from an EMBL/GenBank/DDBJ whole genome shotgun (WGS) entry which is preliminary data.</text>
</comment>
<keyword evidence="3" id="KW-1185">Reference proteome</keyword>
<evidence type="ECO:0000313" key="2">
    <source>
        <dbReference type="EMBL" id="KAF6374260.1"/>
    </source>
</evidence>
<gene>
    <name evidence="2" type="ORF">mPipKuh1_009483</name>
</gene>
<dbReference type="AlphaFoldDB" id="A0A7J7ZKL5"/>
<name>A0A7J7ZKL5_PIPKU</name>
<dbReference type="EMBL" id="JACAGB010000003">
    <property type="protein sequence ID" value="KAF6374260.1"/>
    <property type="molecule type" value="Genomic_DNA"/>
</dbReference>
<protein>
    <submittedName>
        <fullName evidence="2">Uncharacterized protein</fullName>
    </submittedName>
</protein>
<reference evidence="2 3" key="1">
    <citation type="journal article" date="2020" name="Nature">
        <title>Six reference-quality genomes reveal evolution of bat adaptations.</title>
        <authorList>
            <person name="Jebb D."/>
            <person name="Huang Z."/>
            <person name="Pippel M."/>
            <person name="Hughes G.M."/>
            <person name="Lavrichenko K."/>
            <person name="Devanna P."/>
            <person name="Winkler S."/>
            <person name="Jermiin L.S."/>
            <person name="Skirmuntt E.C."/>
            <person name="Katzourakis A."/>
            <person name="Burkitt-Gray L."/>
            <person name="Ray D.A."/>
            <person name="Sullivan K.A.M."/>
            <person name="Roscito J.G."/>
            <person name="Kirilenko B.M."/>
            <person name="Davalos L.M."/>
            <person name="Corthals A.P."/>
            <person name="Power M.L."/>
            <person name="Jones G."/>
            <person name="Ransome R.D."/>
            <person name="Dechmann D.K.N."/>
            <person name="Locatelli A.G."/>
            <person name="Puechmaille S.J."/>
            <person name="Fedrigo O."/>
            <person name="Jarvis E.D."/>
            <person name="Hiller M."/>
            <person name="Vernes S.C."/>
            <person name="Myers E.W."/>
            <person name="Teeling E.C."/>
        </authorList>
    </citation>
    <scope>NUCLEOTIDE SEQUENCE [LARGE SCALE GENOMIC DNA]</scope>
    <source>
        <strain evidence="2">MPipKuh1</strain>
        <tissue evidence="2">Flight muscle</tissue>
    </source>
</reference>